<reference evidence="10" key="1">
    <citation type="submission" date="2021-06" db="EMBL/GenBank/DDBJ databases">
        <authorList>
            <person name="Kallberg Y."/>
            <person name="Tangrot J."/>
            <person name="Rosling A."/>
        </authorList>
    </citation>
    <scope>NUCLEOTIDE SEQUENCE</scope>
    <source>
        <strain evidence="10">AZ414A</strain>
    </source>
</reference>
<dbReference type="PROSITE" id="PS00455">
    <property type="entry name" value="AMP_BINDING"/>
    <property type="match status" value="1"/>
</dbReference>
<feature type="region of interest" description="Disordered" evidence="8">
    <location>
        <begin position="1"/>
        <end position="38"/>
    </location>
</feature>
<dbReference type="Proteomes" id="UP000789706">
    <property type="component" value="Unassembled WGS sequence"/>
</dbReference>
<keyword evidence="3 7" id="KW-0547">Nucleotide-binding</keyword>
<keyword evidence="5 7" id="KW-0067">ATP-binding</keyword>
<feature type="compositionally biased region" description="Basic and acidic residues" evidence="8">
    <location>
        <begin position="1"/>
        <end position="10"/>
    </location>
</feature>
<dbReference type="InterPro" id="IPR020845">
    <property type="entry name" value="AMP-binding_CS"/>
</dbReference>
<evidence type="ECO:0000256" key="8">
    <source>
        <dbReference type="SAM" id="MobiDB-lite"/>
    </source>
</evidence>
<dbReference type="InterPro" id="IPR000873">
    <property type="entry name" value="AMP-dep_synth/lig_dom"/>
</dbReference>
<dbReference type="CDD" id="cd05927">
    <property type="entry name" value="LC-FACS_euk"/>
    <property type="match status" value="1"/>
</dbReference>
<dbReference type="GO" id="GO:0016020">
    <property type="term" value="C:membrane"/>
    <property type="evidence" value="ECO:0007669"/>
    <property type="project" value="TreeGrafter"/>
</dbReference>
<evidence type="ECO:0000259" key="9">
    <source>
        <dbReference type="Pfam" id="PF00501"/>
    </source>
</evidence>
<dbReference type="PANTHER" id="PTHR43272:SF33">
    <property type="entry name" value="AMP-BINDING DOMAIN-CONTAINING PROTEIN-RELATED"/>
    <property type="match status" value="1"/>
</dbReference>
<keyword evidence="4 7" id="KW-0276">Fatty acid metabolism</keyword>
<evidence type="ECO:0000313" key="11">
    <source>
        <dbReference type="Proteomes" id="UP000789706"/>
    </source>
</evidence>
<protein>
    <recommendedName>
        <fullName evidence="6 7">Long-chain-fatty-acid--CoA ligase</fullName>
        <ecNumber evidence="6 7">6.2.1.3</ecNumber>
    </recommendedName>
</protein>
<dbReference type="AlphaFoldDB" id="A0A9N9CKY4"/>
<accession>A0A9N9CKY4</accession>
<evidence type="ECO:0000256" key="3">
    <source>
        <dbReference type="ARBA" id="ARBA00022741"/>
    </source>
</evidence>
<comment type="similarity">
    <text evidence="1 7">Belongs to the ATP-dependent AMP-binding enzyme family.</text>
</comment>
<gene>
    <name evidence="10" type="ORF">DEBURN_LOCUS9707</name>
</gene>
<evidence type="ECO:0000313" key="10">
    <source>
        <dbReference type="EMBL" id="CAG8605039.1"/>
    </source>
</evidence>
<dbReference type="GO" id="GO:0005524">
    <property type="term" value="F:ATP binding"/>
    <property type="evidence" value="ECO:0007669"/>
    <property type="project" value="UniProtKB-KW"/>
</dbReference>
<evidence type="ECO:0000256" key="7">
    <source>
        <dbReference type="RuleBase" id="RU369030"/>
    </source>
</evidence>
<dbReference type="EC" id="6.2.1.3" evidence="6 7"/>
<evidence type="ECO:0000256" key="4">
    <source>
        <dbReference type="ARBA" id="ARBA00022832"/>
    </source>
</evidence>
<dbReference type="OrthoDB" id="1700726at2759"/>
<comment type="catalytic activity">
    <reaction evidence="7">
        <text>a long-chain fatty acid + ATP + CoA = a long-chain fatty acyl-CoA + AMP + diphosphate</text>
        <dbReference type="Rhea" id="RHEA:15421"/>
        <dbReference type="ChEBI" id="CHEBI:30616"/>
        <dbReference type="ChEBI" id="CHEBI:33019"/>
        <dbReference type="ChEBI" id="CHEBI:57287"/>
        <dbReference type="ChEBI" id="CHEBI:57560"/>
        <dbReference type="ChEBI" id="CHEBI:83139"/>
        <dbReference type="ChEBI" id="CHEBI:456215"/>
        <dbReference type="EC" id="6.2.1.3"/>
    </reaction>
</comment>
<dbReference type="Pfam" id="PF00501">
    <property type="entry name" value="AMP-binding"/>
    <property type="match status" value="1"/>
</dbReference>
<dbReference type="InterPro" id="IPR042099">
    <property type="entry name" value="ANL_N_sf"/>
</dbReference>
<organism evidence="10 11">
    <name type="scientific">Diversispora eburnea</name>
    <dbReference type="NCBI Taxonomy" id="1213867"/>
    <lineage>
        <taxon>Eukaryota</taxon>
        <taxon>Fungi</taxon>
        <taxon>Fungi incertae sedis</taxon>
        <taxon>Mucoromycota</taxon>
        <taxon>Glomeromycotina</taxon>
        <taxon>Glomeromycetes</taxon>
        <taxon>Diversisporales</taxon>
        <taxon>Diversisporaceae</taxon>
        <taxon>Diversispora</taxon>
    </lineage>
</organism>
<name>A0A9N9CKY4_9GLOM</name>
<feature type="domain" description="AMP-dependent synthetase/ligase" evidence="9">
    <location>
        <begin position="77"/>
        <end position="484"/>
    </location>
</feature>
<evidence type="ECO:0000256" key="1">
    <source>
        <dbReference type="ARBA" id="ARBA00006432"/>
    </source>
</evidence>
<dbReference type="Gene3D" id="3.40.50.12780">
    <property type="entry name" value="N-terminal domain of ligase-like"/>
    <property type="match status" value="1"/>
</dbReference>
<dbReference type="EMBL" id="CAJVPK010002042">
    <property type="protein sequence ID" value="CAG8605039.1"/>
    <property type="molecule type" value="Genomic_DNA"/>
</dbReference>
<comment type="caution">
    <text evidence="10">The sequence shown here is derived from an EMBL/GenBank/DDBJ whole genome shotgun (WGS) entry which is preliminary data.</text>
</comment>
<dbReference type="InterPro" id="IPR045311">
    <property type="entry name" value="LC-FACS_euk"/>
</dbReference>
<dbReference type="SUPFAM" id="SSF56801">
    <property type="entry name" value="Acetyl-CoA synthetase-like"/>
    <property type="match status" value="1"/>
</dbReference>
<dbReference type="PANTHER" id="PTHR43272">
    <property type="entry name" value="LONG-CHAIN-FATTY-ACID--COA LIGASE"/>
    <property type="match status" value="1"/>
</dbReference>
<evidence type="ECO:0000256" key="5">
    <source>
        <dbReference type="ARBA" id="ARBA00022840"/>
    </source>
</evidence>
<evidence type="ECO:0000256" key="2">
    <source>
        <dbReference type="ARBA" id="ARBA00022598"/>
    </source>
</evidence>
<keyword evidence="11" id="KW-1185">Reference proteome</keyword>
<comment type="function">
    <text evidence="7">Catalyzes the conversion of long-chain fatty acids to their active form acyl-CoAs for both synthesis of cellular lipids, and degradation via beta-oxidation.</text>
</comment>
<dbReference type="GO" id="GO:0005783">
    <property type="term" value="C:endoplasmic reticulum"/>
    <property type="evidence" value="ECO:0007669"/>
    <property type="project" value="TreeGrafter"/>
</dbReference>
<sequence>MDNYIKEEKTSLQSVEVPGAPEIPGEGKPRRNASSPDKLIDFPPGATTLYENFLHGIIESEGGNFLGHRQINQGIAGPYVWESYPEVQKRVANFGSGLRKLELDTKGILGFFSENNPQYVIGELACYQYNFILVPLYDILGIEAIEFIINQTEMKYCLTTANKARILLEMKEYLPTLKVIIISDEFDHDQDLIELAQEVNVKIIDFNTVENDGITNPIEAINPKPEDIATISYTSGTTGKPKGAVLSHKNFVSVIGSTNFLAEKGKFPKITKNDIHISHLPLAHVFERTNESIIIYHGASIGFYQGDILKLLDDIAELKPTIFVSVPRILNRIYDKVMASIKSKGGASQLLFNTAYNAKKNGLQKGHVDHWMWDKTIFSPIRAKFGGRMKTIISGSAPISSEVMDFLRISFSADVYEGYGQTENASGLTASQHGDTSSGHVGPPQACTEIKLVDVAEMSYTSKDKPHPRGEICVKGNALFQYYYKSPEKTAEVIDKKGWCHTGDVGMWDDLGRLVIIDRVKNIFKLAQGEYIAPEKIENVYQKHELVAQAFIHGDSLQSSLVAIIVPDPETLLPWAKNNNLGNYNYQELCNNSQVKKHILQTLQKYGRANGLKGFENVKNIHLTHEQFTLQNNLLTPTFKLKRHQAKIRYQKEINEIYSEIS</sequence>
<keyword evidence="2 7" id="KW-0436">Ligase</keyword>
<dbReference type="GO" id="GO:0004467">
    <property type="term" value="F:long-chain fatty acid-CoA ligase activity"/>
    <property type="evidence" value="ECO:0007669"/>
    <property type="project" value="UniProtKB-EC"/>
</dbReference>
<keyword evidence="7" id="KW-0443">Lipid metabolism</keyword>
<evidence type="ECO:0000256" key="6">
    <source>
        <dbReference type="ARBA" id="ARBA00026121"/>
    </source>
</evidence>
<proteinExistence type="inferred from homology"/>